<dbReference type="Proteomes" id="UP000215914">
    <property type="component" value="Unassembled WGS sequence"/>
</dbReference>
<keyword evidence="2" id="KW-1185">Reference proteome</keyword>
<dbReference type="AlphaFoldDB" id="A0A9K3EGX2"/>
<accession>A0A9K3EGX2</accession>
<organism evidence="1 2">
    <name type="scientific">Helianthus annuus</name>
    <name type="common">Common sunflower</name>
    <dbReference type="NCBI Taxonomy" id="4232"/>
    <lineage>
        <taxon>Eukaryota</taxon>
        <taxon>Viridiplantae</taxon>
        <taxon>Streptophyta</taxon>
        <taxon>Embryophyta</taxon>
        <taxon>Tracheophyta</taxon>
        <taxon>Spermatophyta</taxon>
        <taxon>Magnoliopsida</taxon>
        <taxon>eudicotyledons</taxon>
        <taxon>Gunneridae</taxon>
        <taxon>Pentapetalae</taxon>
        <taxon>asterids</taxon>
        <taxon>campanulids</taxon>
        <taxon>Asterales</taxon>
        <taxon>Asteraceae</taxon>
        <taxon>Asteroideae</taxon>
        <taxon>Heliantheae alliance</taxon>
        <taxon>Heliantheae</taxon>
        <taxon>Helianthus</taxon>
    </lineage>
</organism>
<gene>
    <name evidence="1" type="ORF">HanXRQr2_Chr13g0588691</name>
</gene>
<proteinExistence type="predicted"/>
<comment type="caution">
    <text evidence="1">The sequence shown here is derived from an EMBL/GenBank/DDBJ whole genome shotgun (WGS) entry which is preliminary data.</text>
</comment>
<dbReference type="EMBL" id="MNCJ02000328">
    <property type="protein sequence ID" value="KAF5773446.1"/>
    <property type="molecule type" value="Genomic_DNA"/>
</dbReference>
<sequence>MQEYYQRHYQIQMHHSPFHHKTSIIFVMPRMHTYGDLWLHIVM</sequence>
<dbReference type="Gramene" id="mRNA:HanXRQr2_Chr13g0588691">
    <property type="protein sequence ID" value="mRNA:HanXRQr2_Chr13g0588691"/>
    <property type="gene ID" value="HanXRQr2_Chr13g0588691"/>
</dbReference>
<reference evidence="1" key="1">
    <citation type="journal article" date="2017" name="Nature">
        <title>The sunflower genome provides insights into oil metabolism, flowering and Asterid evolution.</title>
        <authorList>
            <person name="Badouin H."/>
            <person name="Gouzy J."/>
            <person name="Grassa C.J."/>
            <person name="Murat F."/>
            <person name="Staton S.E."/>
            <person name="Cottret L."/>
            <person name="Lelandais-Briere C."/>
            <person name="Owens G.L."/>
            <person name="Carrere S."/>
            <person name="Mayjonade B."/>
            <person name="Legrand L."/>
            <person name="Gill N."/>
            <person name="Kane N.C."/>
            <person name="Bowers J.E."/>
            <person name="Hubner S."/>
            <person name="Bellec A."/>
            <person name="Berard A."/>
            <person name="Berges H."/>
            <person name="Blanchet N."/>
            <person name="Boniface M.C."/>
            <person name="Brunel D."/>
            <person name="Catrice O."/>
            <person name="Chaidir N."/>
            <person name="Claudel C."/>
            <person name="Donnadieu C."/>
            <person name="Faraut T."/>
            <person name="Fievet G."/>
            <person name="Helmstetter N."/>
            <person name="King M."/>
            <person name="Knapp S.J."/>
            <person name="Lai Z."/>
            <person name="Le Paslier M.C."/>
            <person name="Lippi Y."/>
            <person name="Lorenzon L."/>
            <person name="Mandel J.R."/>
            <person name="Marage G."/>
            <person name="Marchand G."/>
            <person name="Marquand E."/>
            <person name="Bret-Mestries E."/>
            <person name="Morien E."/>
            <person name="Nambeesan S."/>
            <person name="Nguyen T."/>
            <person name="Pegot-Espagnet P."/>
            <person name="Pouilly N."/>
            <person name="Raftis F."/>
            <person name="Sallet E."/>
            <person name="Schiex T."/>
            <person name="Thomas J."/>
            <person name="Vandecasteele C."/>
            <person name="Vares D."/>
            <person name="Vear F."/>
            <person name="Vautrin S."/>
            <person name="Crespi M."/>
            <person name="Mangin B."/>
            <person name="Burke J.M."/>
            <person name="Salse J."/>
            <person name="Munos S."/>
            <person name="Vincourt P."/>
            <person name="Rieseberg L.H."/>
            <person name="Langlade N.B."/>
        </authorList>
    </citation>
    <scope>NUCLEOTIDE SEQUENCE</scope>
    <source>
        <tissue evidence="1">Leaves</tissue>
    </source>
</reference>
<name>A0A9K3EGX2_HELAN</name>
<evidence type="ECO:0000313" key="2">
    <source>
        <dbReference type="Proteomes" id="UP000215914"/>
    </source>
</evidence>
<reference evidence="1" key="2">
    <citation type="submission" date="2020-06" db="EMBL/GenBank/DDBJ databases">
        <title>Helianthus annuus Genome sequencing and assembly Release 2.</title>
        <authorList>
            <person name="Gouzy J."/>
            <person name="Langlade N."/>
            <person name="Munos S."/>
        </authorList>
    </citation>
    <scope>NUCLEOTIDE SEQUENCE</scope>
    <source>
        <tissue evidence="1">Leaves</tissue>
    </source>
</reference>
<protein>
    <submittedName>
        <fullName evidence="1">Uncharacterized protein</fullName>
    </submittedName>
</protein>
<evidence type="ECO:0000313" key="1">
    <source>
        <dbReference type="EMBL" id="KAF5773446.1"/>
    </source>
</evidence>